<dbReference type="EMBL" id="QEKQ01000007">
    <property type="protein sequence ID" value="PVY75502.1"/>
    <property type="molecule type" value="Genomic_DNA"/>
</dbReference>
<dbReference type="Pfam" id="PF01850">
    <property type="entry name" value="PIN"/>
    <property type="match status" value="1"/>
</dbReference>
<proteinExistence type="predicted"/>
<dbReference type="InterPro" id="IPR029060">
    <property type="entry name" value="PIN-like_dom_sf"/>
</dbReference>
<sequence length="128" mass="14207">MNLLLDTHILLWAAMTPHKLSSAARTLISDGDSTLHFSAASLWEVVIKNGLGRPDFRVEPHLLRRGLLDNGYQELPISSAHTLAVGHLPEIHKDPFDRLLIAQAESEGFLLLTADDLVARYPGPIRRI</sequence>
<comment type="caution">
    <text evidence="2">The sequence shown here is derived from an EMBL/GenBank/DDBJ whole genome shotgun (WGS) entry which is preliminary data.</text>
</comment>
<dbReference type="Gene3D" id="3.40.50.1010">
    <property type="entry name" value="5'-nuclease"/>
    <property type="match status" value="1"/>
</dbReference>
<name>A0A2U1CVG6_9GAMM</name>
<reference evidence="2 3" key="1">
    <citation type="submission" date="2018-04" db="EMBL/GenBank/DDBJ databases">
        <title>Genomic Encyclopedia of Type Strains, Phase IV (KMG-IV): sequencing the most valuable type-strain genomes for metagenomic binning, comparative biology and taxonomic classification.</title>
        <authorList>
            <person name="Goeker M."/>
        </authorList>
    </citation>
    <scope>NUCLEOTIDE SEQUENCE [LARGE SCALE GENOMIC DNA]</scope>
    <source>
        <strain evidence="2 3">DSM 28688</strain>
    </source>
</reference>
<dbReference type="InterPro" id="IPR052919">
    <property type="entry name" value="TA_system_RNase"/>
</dbReference>
<dbReference type="InterPro" id="IPR002716">
    <property type="entry name" value="PIN_dom"/>
</dbReference>
<organism evidence="2 3">
    <name type="scientific">Tamilnaduibacter salinus</name>
    <dbReference type="NCBI Taxonomy" id="1484056"/>
    <lineage>
        <taxon>Bacteria</taxon>
        <taxon>Pseudomonadati</taxon>
        <taxon>Pseudomonadota</taxon>
        <taxon>Gammaproteobacteria</taxon>
        <taxon>Pseudomonadales</taxon>
        <taxon>Marinobacteraceae</taxon>
        <taxon>Tamilnaduibacter</taxon>
    </lineage>
</organism>
<dbReference type="SUPFAM" id="SSF88723">
    <property type="entry name" value="PIN domain-like"/>
    <property type="match status" value="1"/>
</dbReference>
<feature type="domain" description="PIN" evidence="1">
    <location>
        <begin position="4"/>
        <end position="121"/>
    </location>
</feature>
<evidence type="ECO:0000313" key="2">
    <source>
        <dbReference type="EMBL" id="PVY75502.1"/>
    </source>
</evidence>
<gene>
    <name evidence="2" type="ORF">C8D92_107225</name>
</gene>
<dbReference type="Proteomes" id="UP000245887">
    <property type="component" value="Unassembled WGS sequence"/>
</dbReference>
<dbReference type="InterPro" id="IPR041705">
    <property type="entry name" value="PIN_Sll0205"/>
</dbReference>
<accession>A0A2U1CVG6</accession>
<evidence type="ECO:0000313" key="3">
    <source>
        <dbReference type="Proteomes" id="UP000245887"/>
    </source>
</evidence>
<dbReference type="PANTHER" id="PTHR36173:SF2">
    <property type="entry name" value="RIBONUCLEASE VAPC16"/>
    <property type="match status" value="1"/>
</dbReference>
<evidence type="ECO:0000259" key="1">
    <source>
        <dbReference type="Pfam" id="PF01850"/>
    </source>
</evidence>
<dbReference type="CDD" id="cd09872">
    <property type="entry name" value="PIN_Sll0205-like"/>
    <property type="match status" value="1"/>
</dbReference>
<dbReference type="AlphaFoldDB" id="A0A2U1CVG6"/>
<dbReference type="PANTHER" id="PTHR36173">
    <property type="entry name" value="RIBONUCLEASE VAPC16-RELATED"/>
    <property type="match status" value="1"/>
</dbReference>
<dbReference type="RefSeq" id="WP_116919501.1">
    <property type="nucleotide sequence ID" value="NZ_QEKQ01000007.1"/>
</dbReference>
<dbReference type="OrthoDB" id="9798990at2"/>
<protein>
    <submittedName>
        <fullName evidence="2">PIN domain nuclease of toxin-antitoxin system</fullName>
    </submittedName>
</protein>